<accession>A0A934RT19</accession>
<keyword evidence="2" id="KW-1185">Reference proteome</keyword>
<dbReference type="InterPro" id="IPR029475">
    <property type="entry name" value="DUF6807"/>
</dbReference>
<proteinExistence type="predicted"/>
<dbReference type="Pfam" id="PF14100">
    <property type="entry name" value="DUF6807"/>
    <property type="match status" value="1"/>
</dbReference>
<sequence length="322" mass="36200">MKVRSILYWKFCLLLVVGVVQLIHGAPEKSGLEVRAEKGVFVVSEDGQTVFRYNRDAISRPDGSYPRAHYIHPLYATDGTLMTEDMPDDHPHHRGVFWAWTQLWVDGERIGDPWHLKGLRRHVTDVSVDVEDSFARLVCDVVWHTELLDTDAGGRDLVSERAIVTVHPAEGENRRIDFEVRLQALQDNIKLGGSMNKKGYGGFSVRIPMPEDLSFSGSDVEPVVNRKAPAAANRWVDFSASFTEETRSGLAIFTHPGNLGYPHGWTLRKANSCQNPVYPGEQPVPLSATQPLVLKYSLFLHGSDYDATEINAAYQRYLNEVE</sequence>
<protein>
    <submittedName>
        <fullName evidence="1">PmoA family protein</fullName>
    </submittedName>
</protein>
<dbReference type="AlphaFoldDB" id="A0A934RT19"/>
<dbReference type="EMBL" id="JAENIL010000005">
    <property type="protein sequence ID" value="MBK1875908.1"/>
    <property type="molecule type" value="Genomic_DNA"/>
</dbReference>
<name>A0A934RT19_9BACT</name>
<evidence type="ECO:0000313" key="1">
    <source>
        <dbReference type="EMBL" id="MBK1875908.1"/>
    </source>
</evidence>
<gene>
    <name evidence="1" type="ORF">JIN87_03450</name>
</gene>
<organism evidence="1 2">
    <name type="scientific">Pelagicoccus mobilis</name>
    <dbReference type="NCBI Taxonomy" id="415221"/>
    <lineage>
        <taxon>Bacteria</taxon>
        <taxon>Pseudomonadati</taxon>
        <taxon>Verrucomicrobiota</taxon>
        <taxon>Opitutia</taxon>
        <taxon>Puniceicoccales</taxon>
        <taxon>Pelagicoccaceae</taxon>
        <taxon>Pelagicoccus</taxon>
    </lineage>
</organism>
<reference evidence="1" key="1">
    <citation type="submission" date="2021-01" db="EMBL/GenBank/DDBJ databases">
        <title>Modified the classification status of verrucomicrobia.</title>
        <authorList>
            <person name="Feng X."/>
        </authorList>
    </citation>
    <scope>NUCLEOTIDE SEQUENCE</scope>
    <source>
        <strain evidence="1">KCTC 13126</strain>
    </source>
</reference>
<dbReference type="RefSeq" id="WP_200354125.1">
    <property type="nucleotide sequence ID" value="NZ_JAENIL010000005.1"/>
</dbReference>
<comment type="caution">
    <text evidence="1">The sequence shown here is derived from an EMBL/GenBank/DDBJ whole genome shotgun (WGS) entry which is preliminary data.</text>
</comment>
<dbReference type="Proteomes" id="UP000617628">
    <property type="component" value="Unassembled WGS sequence"/>
</dbReference>
<evidence type="ECO:0000313" key="2">
    <source>
        <dbReference type="Proteomes" id="UP000617628"/>
    </source>
</evidence>